<evidence type="ECO:0000259" key="18">
    <source>
        <dbReference type="PROSITE" id="PS51918"/>
    </source>
</evidence>
<dbReference type="SUPFAM" id="SSF102114">
    <property type="entry name" value="Radical SAM enzymes"/>
    <property type="match status" value="1"/>
</dbReference>
<dbReference type="Proteomes" id="UP000635142">
    <property type="component" value="Unassembled WGS sequence"/>
</dbReference>
<keyword evidence="5 15" id="KW-0004">4Fe-4S</keyword>
<feature type="binding site" evidence="16">
    <location>
        <position position="144"/>
    </location>
    <ligand>
        <name>S-adenosyl-L-methionine</name>
        <dbReference type="ChEBI" id="CHEBI:59789"/>
        <label>1</label>
    </ligand>
</feature>
<dbReference type="GO" id="GO:0004109">
    <property type="term" value="F:coproporphyrinogen oxidase activity"/>
    <property type="evidence" value="ECO:0007669"/>
    <property type="project" value="InterPro"/>
</dbReference>
<feature type="binding site" evidence="16">
    <location>
        <position position="242"/>
    </location>
    <ligand>
        <name>S-adenosyl-L-methionine</name>
        <dbReference type="ChEBI" id="CHEBI:59789"/>
        <label>2</label>
    </ligand>
</feature>
<keyword evidence="8 15" id="KW-0479">Metal-binding</keyword>
<evidence type="ECO:0000256" key="13">
    <source>
        <dbReference type="ARBA" id="ARBA00024295"/>
    </source>
</evidence>
<dbReference type="EMBL" id="JACTAG010000001">
    <property type="protein sequence ID" value="MBD3664137.1"/>
    <property type="molecule type" value="Genomic_DNA"/>
</dbReference>
<dbReference type="Pfam" id="PF04055">
    <property type="entry name" value="Radical_SAM"/>
    <property type="match status" value="1"/>
</dbReference>
<comment type="caution">
    <text evidence="19">The sequence shown here is derived from an EMBL/GenBank/DDBJ whole genome shotgun (WGS) entry which is preliminary data.</text>
</comment>
<dbReference type="SMART" id="SM00729">
    <property type="entry name" value="Elp3"/>
    <property type="match status" value="1"/>
</dbReference>
<evidence type="ECO:0000256" key="17">
    <source>
        <dbReference type="PIRSR" id="PIRSR000167-2"/>
    </source>
</evidence>
<dbReference type="GO" id="GO:0006782">
    <property type="term" value="P:protoporphyrinogen IX biosynthetic process"/>
    <property type="evidence" value="ECO:0007669"/>
    <property type="project" value="TreeGrafter"/>
</dbReference>
<feature type="binding site" evidence="17">
    <location>
        <position position="60"/>
    </location>
    <ligand>
        <name>[4Fe-4S] cluster</name>
        <dbReference type="ChEBI" id="CHEBI:49883"/>
        <note>4Fe-4S-S-AdoMet</note>
    </ligand>
</feature>
<comment type="pathway">
    <text evidence="2 15">Porphyrin-containing compound metabolism; protoporphyrin-IX biosynthesis; protoporphyrinogen-IX from coproporphyrinogen-III (AdoMet route): step 1/1.</text>
</comment>
<feature type="binding site" evidence="16">
    <location>
        <position position="111"/>
    </location>
    <ligand>
        <name>S-adenosyl-L-methionine</name>
        <dbReference type="ChEBI" id="CHEBI:59789"/>
        <label>1</label>
    </ligand>
</feature>
<dbReference type="PANTHER" id="PTHR13932:SF6">
    <property type="entry name" value="OXYGEN-INDEPENDENT COPROPORPHYRINOGEN III OXIDASE"/>
    <property type="match status" value="1"/>
</dbReference>
<evidence type="ECO:0000256" key="1">
    <source>
        <dbReference type="ARBA" id="ARBA00004496"/>
    </source>
</evidence>
<feature type="binding site" evidence="16">
    <location>
        <position position="208"/>
    </location>
    <ligand>
        <name>S-adenosyl-L-methionine</name>
        <dbReference type="ChEBI" id="CHEBI:59789"/>
        <label>2</label>
    </ligand>
</feature>
<sequence length="451" mass="49605">MEKMNDLRRFGLFDVNAPRYTSYPPANQFGVQTGLRHQAQWLDAVPADKPVSVYVHIPFCKRICWFCACRTQGTKTLRPVARYLETVLTEIAAVGQRLPNGIKMARLHLGGGTPTLLSPELLQRLIDAIDAVFDRSDDFEFSVEIDPTEAAPEVLEALVANQLSRVSIGVQDFDPKVQEAIGRTQTFEQTKTVIDWLRGQGVHNINLDLLYGLPWQSGTRFRATLAQVMTLAPTRLAIYGYAHVPWMSKRQTMIPTAALPGPKARFELANCARDTFSAEGYVPIGIDHFARPEDSLSQAQANQQLKRNFQGYSDDPAETLIGFGASAISTFPGGFSQNAAATSAYQARVANDGLAGMRGFVMDIDDQVIARCIEQLMCYFAIDRAALSALPADRVAEVWARFAPLSDAFPDALSVSADRIAINDGFQPLVRILAHHLDTYVADSDAHSAAI</sequence>
<dbReference type="InterPro" id="IPR004558">
    <property type="entry name" value="Coprogen_oxidase_HemN"/>
</dbReference>
<evidence type="ECO:0000313" key="19">
    <source>
        <dbReference type="EMBL" id="MBD3664137.1"/>
    </source>
</evidence>
<dbReference type="Gene3D" id="3.80.30.20">
    <property type="entry name" value="tm_1862 like domain"/>
    <property type="match status" value="1"/>
</dbReference>
<name>A0A927D6J6_9RHOB</name>
<evidence type="ECO:0000256" key="6">
    <source>
        <dbReference type="ARBA" id="ARBA00022490"/>
    </source>
</evidence>
<comment type="subunit">
    <text evidence="4">Monomer.</text>
</comment>
<comment type="subcellular location">
    <subcellularLocation>
        <location evidence="1 15">Cytoplasm</location>
    </subcellularLocation>
</comment>
<evidence type="ECO:0000256" key="4">
    <source>
        <dbReference type="ARBA" id="ARBA00011245"/>
    </source>
</evidence>
<dbReference type="SFLD" id="SFLDG01082">
    <property type="entry name" value="B12-binding_domain_containing"/>
    <property type="match status" value="1"/>
</dbReference>
<keyword evidence="10 15" id="KW-0408">Iron</keyword>
<keyword evidence="11 15" id="KW-0411">Iron-sulfur</keyword>
<dbReference type="PANTHER" id="PTHR13932">
    <property type="entry name" value="COPROPORPHYRINIGEN III OXIDASE"/>
    <property type="match status" value="1"/>
</dbReference>
<dbReference type="PROSITE" id="PS51918">
    <property type="entry name" value="RADICAL_SAM"/>
    <property type="match status" value="1"/>
</dbReference>
<keyword evidence="12 15" id="KW-0627">Porphyrin biosynthesis</keyword>
<feature type="binding site" evidence="16">
    <location>
        <begin position="66"/>
        <end position="68"/>
    </location>
    <ligand>
        <name>S-adenosyl-L-methionine</name>
        <dbReference type="ChEBI" id="CHEBI:59789"/>
        <label>2</label>
    </ligand>
</feature>
<dbReference type="InterPro" id="IPR023404">
    <property type="entry name" value="rSAM_horseshoe"/>
</dbReference>
<dbReference type="InterPro" id="IPR034505">
    <property type="entry name" value="Coproporphyrinogen-III_oxidase"/>
</dbReference>
<evidence type="ECO:0000256" key="11">
    <source>
        <dbReference type="ARBA" id="ARBA00023014"/>
    </source>
</evidence>
<comment type="function">
    <text evidence="13">Involved in the heme biosynthesis. Catalyzes the anaerobic oxidative decarboxylation of propionate groups of rings A and B of coproporphyrinogen III to yield the vinyl groups in protoporphyrinogen IX.</text>
</comment>
<feature type="binding site" evidence="16">
    <location>
        <position position="171"/>
    </location>
    <ligand>
        <name>S-adenosyl-L-methionine</name>
        <dbReference type="ChEBI" id="CHEBI:59789"/>
        <label>2</label>
    </ligand>
</feature>
<evidence type="ECO:0000256" key="3">
    <source>
        <dbReference type="ARBA" id="ARBA00005493"/>
    </source>
</evidence>
<feature type="binding site" evidence="17">
    <location>
        <position position="67"/>
    </location>
    <ligand>
        <name>[4Fe-4S] cluster</name>
        <dbReference type="ChEBI" id="CHEBI:49883"/>
        <note>4Fe-4S-S-AdoMet</note>
    </ligand>
</feature>
<feature type="binding site" evidence="16">
    <location>
        <position position="183"/>
    </location>
    <ligand>
        <name>S-adenosyl-L-methionine</name>
        <dbReference type="ChEBI" id="CHEBI:59789"/>
        <label>2</label>
    </ligand>
</feature>
<reference evidence="19" key="1">
    <citation type="submission" date="2020-08" db="EMBL/GenBank/DDBJ databases">
        <title>Sulfitobacter aestuariivivens sp. nov., isolated from a tidal flat.</title>
        <authorList>
            <person name="Park S."/>
            <person name="Yoon J.-H."/>
        </authorList>
    </citation>
    <scope>NUCLEOTIDE SEQUENCE</scope>
    <source>
        <strain evidence="19">TSTF-M16</strain>
    </source>
</reference>
<feature type="binding site" evidence="16">
    <location>
        <begin position="112"/>
        <end position="113"/>
    </location>
    <ligand>
        <name>S-adenosyl-L-methionine</name>
        <dbReference type="ChEBI" id="CHEBI:59789"/>
        <label>2</label>
    </ligand>
</feature>
<comment type="similarity">
    <text evidence="3 15">Belongs to the anaerobic coproporphyrinogen-III oxidase family.</text>
</comment>
<evidence type="ECO:0000256" key="2">
    <source>
        <dbReference type="ARBA" id="ARBA00004785"/>
    </source>
</evidence>
<dbReference type="EC" id="1.3.98.3" evidence="15"/>
<dbReference type="AlphaFoldDB" id="A0A927D6J6"/>
<keyword evidence="6 15" id="KW-0963">Cytoplasm</keyword>
<comment type="cofactor">
    <cofactor evidence="15 17">
        <name>[4Fe-4S] cluster</name>
        <dbReference type="ChEBI" id="CHEBI:49883"/>
    </cofactor>
    <text evidence="15 17">Binds 1 [4Fe-4S] cluster. The cluster is coordinated with 3 cysteines and an exchangeable S-adenosyl-L-methionine.</text>
</comment>
<dbReference type="SFLD" id="SFLDG01065">
    <property type="entry name" value="anaerobic_coproporphyrinogen-I"/>
    <property type="match status" value="1"/>
</dbReference>
<feature type="binding site" evidence="16">
    <location>
        <position position="328"/>
    </location>
    <ligand>
        <name>S-adenosyl-L-methionine</name>
        <dbReference type="ChEBI" id="CHEBI:59789"/>
        <label>1</label>
    </ligand>
</feature>
<evidence type="ECO:0000256" key="8">
    <source>
        <dbReference type="ARBA" id="ARBA00022723"/>
    </source>
</evidence>
<evidence type="ECO:0000256" key="14">
    <source>
        <dbReference type="ARBA" id="ARBA00048321"/>
    </source>
</evidence>
<proteinExistence type="inferred from homology"/>
<dbReference type="GO" id="GO:0051989">
    <property type="term" value="F:coproporphyrinogen dehydrogenase activity"/>
    <property type="evidence" value="ECO:0007669"/>
    <property type="project" value="UniProtKB-EC"/>
</dbReference>
<feature type="binding site" evidence="16">
    <location>
        <position position="54"/>
    </location>
    <ligand>
        <name>S-adenosyl-L-methionine</name>
        <dbReference type="ChEBI" id="CHEBI:59789"/>
        <label>1</label>
    </ligand>
</feature>
<protein>
    <recommendedName>
        <fullName evidence="15">Coproporphyrinogen-III oxidase</fullName>
        <ecNumber evidence="15">1.3.98.3</ecNumber>
    </recommendedName>
</protein>
<dbReference type="RefSeq" id="WP_191075043.1">
    <property type="nucleotide sequence ID" value="NZ_JACTAG010000001.1"/>
</dbReference>
<dbReference type="GO" id="GO:0051539">
    <property type="term" value="F:4 iron, 4 sulfur cluster binding"/>
    <property type="evidence" value="ECO:0007669"/>
    <property type="project" value="UniProtKB-KW"/>
</dbReference>
<feature type="binding site" evidence="17">
    <location>
        <position position="64"/>
    </location>
    <ligand>
        <name>[4Fe-4S] cluster</name>
        <dbReference type="ChEBI" id="CHEBI:49883"/>
        <note>4Fe-4S-S-AdoMet</note>
    </ligand>
</feature>
<evidence type="ECO:0000256" key="12">
    <source>
        <dbReference type="ARBA" id="ARBA00023244"/>
    </source>
</evidence>
<evidence type="ECO:0000256" key="16">
    <source>
        <dbReference type="PIRSR" id="PIRSR000167-1"/>
    </source>
</evidence>
<evidence type="ECO:0000256" key="7">
    <source>
        <dbReference type="ARBA" id="ARBA00022691"/>
    </source>
</evidence>
<dbReference type="GO" id="GO:0005737">
    <property type="term" value="C:cytoplasm"/>
    <property type="evidence" value="ECO:0007669"/>
    <property type="project" value="UniProtKB-SubCell"/>
</dbReference>
<dbReference type="InterPro" id="IPR007197">
    <property type="entry name" value="rSAM"/>
</dbReference>
<evidence type="ECO:0000256" key="5">
    <source>
        <dbReference type="ARBA" id="ARBA00022485"/>
    </source>
</evidence>
<organism evidence="19 20">
    <name type="scientific">Sulfitobacter aestuariivivens</name>
    <dbReference type="NCBI Taxonomy" id="2766981"/>
    <lineage>
        <taxon>Bacteria</taxon>
        <taxon>Pseudomonadati</taxon>
        <taxon>Pseudomonadota</taxon>
        <taxon>Alphaproteobacteria</taxon>
        <taxon>Rhodobacterales</taxon>
        <taxon>Roseobacteraceae</taxon>
        <taxon>Sulfitobacter</taxon>
    </lineage>
</organism>
<dbReference type="NCBIfam" id="TIGR00538">
    <property type="entry name" value="hemN"/>
    <property type="match status" value="1"/>
</dbReference>
<dbReference type="InterPro" id="IPR006638">
    <property type="entry name" value="Elp3/MiaA/NifB-like_rSAM"/>
</dbReference>
<dbReference type="Gene3D" id="1.10.10.920">
    <property type="match status" value="1"/>
</dbReference>
<dbReference type="InterPro" id="IPR058240">
    <property type="entry name" value="rSAM_sf"/>
</dbReference>
<dbReference type="GO" id="GO:0046872">
    <property type="term" value="F:metal ion binding"/>
    <property type="evidence" value="ECO:0007669"/>
    <property type="project" value="UniProtKB-KW"/>
</dbReference>
<evidence type="ECO:0000256" key="9">
    <source>
        <dbReference type="ARBA" id="ARBA00023002"/>
    </source>
</evidence>
<dbReference type="PIRSF" id="PIRSF000167">
    <property type="entry name" value="HemN"/>
    <property type="match status" value="1"/>
</dbReference>
<evidence type="ECO:0000313" key="20">
    <source>
        <dbReference type="Proteomes" id="UP000635142"/>
    </source>
</evidence>
<keyword evidence="20" id="KW-1185">Reference proteome</keyword>
<evidence type="ECO:0000256" key="10">
    <source>
        <dbReference type="ARBA" id="ARBA00023004"/>
    </source>
</evidence>
<gene>
    <name evidence="19" type="primary">hemN</name>
    <name evidence="19" type="ORF">H9Q16_09410</name>
</gene>
<dbReference type="SFLD" id="SFLDS00029">
    <property type="entry name" value="Radical_SAM"/>
    <property type="match status" value="1"/>
</dbReference>
<keyword evidence="7 15" id="KW-0949">S-adenosyl-L-methionine</keyword>
<keyword evidence="9 15" id="KW-0560">Oxidoreductase</keyword>
<comment type="catalytic activity">
    <reaction evidence="14 15">
        <text>coproporphyrinogen III + 2 S-adenosyl-L-methionine = protoporphyrinogen IX + 2 5'-deoxyadenosine + 2 L-methionine + 2 CO2</text>
        <dbReference type="Rhea" id="RHEA:15425"/>
        <dbReference type="ChEBI" id="CHEBI:16526"/>
        <dbReference type="ChEBI" id="CHEBI:17319"/>
        <dbReference type="ChEBI" id="CHEBI:57307"/>
        <dbReference type="ChEBI" id="CHEBI:57309"/>
        <dbReference type="ChEBI" id="CHEBI:57844"/>
        <dbReference type="ChEBI" id="CHEBI:59789"/>
        <dbReference type="EC" id="1.3.98.3"/>
    </reaction>
</comment>
<accession>A0A927D6J6</accession>
<feature type="domain" description="Radical SAM core" evidence="18">
    <location>
        <begin position="45"/>
        <end position="279"/>
    </location>
</feature>
<evidence type="ECO:0000256" key="15">
    <source>
        <dbReference type="PIRNR" id="PIRNR000167"/>
    </source>
</evidence>